<reference evidence="2" key="1">
    <citation type="journal article" date="2012" name="Nat. Biotechnol.">
        <title>Draft genome sequence of pigeonpea (Cajanus cajan), an orphan legume crop of resource-poor farmers.</title>
        <authorList>
            <person name="Varshney R.K."/>
            <person name="Chen W."/>
            <person name="Li Y."/>
            <person name="Bharti A.K."/>
            <person name="Saxena R.K."/>
            <person name="Schlueter J.A."/>
            <person name="Donoghue M.T."/>
            <person name="Azam S."/>
            <person name="Fan G."/>
            <person name="Whaley A.M."/>
            <person name="Farmer A.D."/>
            <person name="Sheridan J."/>
            <person name="Iwata A."/>
            <person name="Tuteja R."/>
            <person name="Penmetsa R.V."/>
            <person name="Wu W."/>
            <person name="Upadhyaya H.D."/>
            <person name="Yang S.P."/>
            <person name="Shah T."/>
            <person name="Saxena K.B."/>
            <person name="Michael T."/>
            <person name="McCombie W.R."/>
            <person name="Yang B."/>
            <person name="Zhang G."/>
            <person name="Yang H."/>
            <person name="Wang J."/>
            <person name="Spillane C."/>
            <person name="Cook D.R."/>
            <person name="May G.D."/>
            <person name="Xu X."/>
            <person name="Jackson S.A."/>
        </authorList>
    </citation>
    <scope>NUCLEOTIDE SEQUENCE [LARGE SCALE GENOMIC DNA]</scope>
</reference>
<evidence type="ECO:0000313" key="3">
    <source>
        <dbReference type="Proteomes" id="UP000075243"/>
    </source>
</evidence>
<sequence>MQNIQANLSQIHSRKVQGRGNTNYRGNNFIGRGRSFGKNNNNGGRNFNNKPQCQICSKPRHTVLFCYQRFNPSYQKSLSSSTQTQYSNSQNTAMMTKNSFDTQSNISTHMAVPETLYDPDTGATNHVTPDSTNLQGKVPYIGDSKNEDGKWRNLFHKMYRYLFLFYS</sequence>
<dbReference type="Proteomes" id="UP000075243">
    <property type="component" value="Unassembled WGS sequence"/>
</dbReference>
<feature type="compositionally biased region" description="Low complexity" evidence="1">
    <location>
        <begin position="31"/>
        <end position="49"/>
    </location>
</feature>
<accession>A0A151R679</accession>
<gene>
    <name evidence="2" type="ORF">KK1_040646</name>
</gene>
<name>A0A151R679_CAJCA</name>
<organism evidence="2 3">
    <name type="scientific">Cajanus cajan</name>
    <name type="common">Pigeon pea</name>
    <name type="synonym">Cajanus indicus</name>
    <dbReference type="NCBI Taxonomy" id="3821"/>
    <lineage>
        <taxon>Eukaryota</taxon>
        <taxon>Viridiplantae</taxon>
        <taxon>Streptophyta</taxon>
        <taxon>Embryophyta</taxon>
        <taxon>Tracheophyta</taxon>
        <taxon>Spermatophyta</taxon>
        <taxon>Magnoliopsida</taxon>
        <taxon>eudicotyledons</taxon>
        <taxon>Gunneridae</taxon>
        <taxon>Pentapetalae</taxon>
        <taxon>rosids</taxon>
        <taxon>fabids</taxon>
        <taxon>Fabales</taxon>
        <taxon>Fabaceae</taxon>
        <taxon>Papilionoideae</taxon>
        <taxon>50 kb inversion clade</taxon>
        <taxon>NPAAA clade</taxon>
        <taxon>indigoferoid/millettioid clade</taxon>
        <taxon>Phaseoleae</taxon>
        <taxon>Cajanus</taxon>
    </lineage>
</organism>
<dbReference type="OMA" id="NISTHMA"/>
<dbReference type="AlphaFoldDB" id="A0A151R679"/>
<protein>
    <submittedName>
        <fullName evidence="2">Retrovirus-related Pol polyprotein from transposon TNT 1-94</fullName>
    </submittedName>
</protein>
<dbReference type="EMBL" id="KQ484035">
    <property type="protein sequence ID" value="KYP38128.1"/>
    <property type="molecule type" value="Genomic_DNA"/>
</dbReference>
<keyword evidence="3" id="KW-1185">Reference proteome</keyword>
<proteinExistence type="predicted"/>
<evidence type="ECO:0000256" key="1">
    <source>
        <dbReference type="SAM" id="MobiDB-lite"/>
    </source>
</evidence>
<feature type="compositionally biased region" description="Polar residues" evidence="1">
    <location>
        <begin position="1"/>
        <end position="11"/>
    </location>
</feature>
<dbReference type="Gramene" id="C.cajan_38727.t">
    <property type="protein sequence ID" value="C.cajan_38727.t"/>
    <property type="gene ID" value="C.cajan_38727"/>
</dbReference>
<evidence type="ECO:0000313" key="2">
    <source>
        <dbReference type="EMBL" id="KYP38128.1"/>
    </source>
</evidence>
<feature type="region of interest" description="Disordered" evidence="1">
    <location>
        <begin position="1"/>
        <end position="49"/>
    </location>
</feature>